<feature type="domain" description="HipA N-terminal subdomain 1" evidence="5">
    <location>
        <begin position="2"/>
        <end position="95"/>
    </location>
</feature>
<reference evidence="6 7" key="1">
    <citation type="submission" date="2016-10" db="EMBL/GenBank/DDBJ databases">
        <authorList>
            <person name="de Groot N.N."/>
        </authorList>
    </citation>
    <scope>NUCLEOTIDE SEQUENCE [LARGE SCALE GENOMIC DNA]</scope>
    <source>
        <strain evidence="6 7">R-24608</strain>
    </source>
</reference>
<dbReference type="InterPro" id="IPR017508">
    <property type="entry name" value="HipA_N1"/>
</dbReference>
<evidence type="ECO:0000256" key="2">
    <source>
        <dbReference type="ARBA" id="ARBA00022679"/>
    </source>
</evidence>
<dbReference type="STRING" id="343013.SAMN04489707_100383"/>
<dbReference type="AlphaFoldDB" id="A0A1I7FW06"/>
<organism evidence="6 7">
    <name type="scientific">Paenacidovorax caeni</name>
    <dbReference type="NCBI Taxonomy" id="343013"/>
    <lineage>
        <taxon>Bacteria</taxon>
        <taxon>Pseudomonadati</taxon>
        <taxon>Pseudomonadota</taxon>
        <taxon>Betaproteobacteria</taxon>
        <taxon>Burkholderiales</taxon>
        <taxon>Comamonadaceae</taxon>
        <taxon>Paenacidovorax</taxon>
    </lineage>
</organism>
<evidence type="ECO:0000259" key="5">
    <source>
        <dbReference type="Pfam" id="PF13657"/>
    </source>
</evidence>
<feature type="domain" description="HipA-like C-terminal" evidence="4">
    <location>
        <begin position="138"/>
        <end position="229"/>
    </location>
</feature>
<evidence type="ECO:0000256" key="3">
    <source>
        <dbReference type="ARBA" id="ARBA00022777"/>
    </source>
</evidence>
<gene>
    <name evidence="6" type="ORF">SAMN04489707_100383</name>
</gene>
<comment type="similarity">
    <text evidence="1">Belongs to the HipA Ser/Thr kinase family.</text>
</comment>
<accession>A0A1I7FW06</accession>
<dbReference type="PANTHER" id="PTHR37419:SF1">
    <property type="entry name" value="SERINE_THREONINE-PROTEIN KINASE TOXIN HIPA"/>
    <property type="match status" value="1"/>
</dbReference>
<keyword evidence="7" id="KW-1185">Reference proteome</keyword>
<evidence type="ECO:0000313" key="7">
    <source>
        <dbReference type="Proteomes" id="UP000183656"/>
    </source>
</evidence>
<dbReference type="InterPro" id="IPR012893">
    <property type="entry name" value="HipA-like_C"/>
</dbReference>
<protein>
    <submittedName>
        <fullName evidence="6">HipA N-terminal domain-containing protein</fullName>
    </submittedName>
</protein>
<dbReference type="InterPro" id="IPR052028">
    <property type="entry name" value="HipA_Ser/Thr_kinase"/>
</dbReference>
<dbReference type="GO" id="GO:0005829">
    <property type="term" value="C:cytosol"/>
    <property type="evidence" value="ECO:0007669"/>
    <property type="project" value="TreeGrafter"/>
</dbReference>
<evidence type="ECO:0000259" key="4">
    <source>
        <dbReference type="Pfam" id="PF07804"/>
    </source>
</evidence>
<evidence type="ECO:0000256" key="1">
    <source>
        <dbReference type="ARBA" id="ARBA00010164"/>
    </source>
</evidence>
<dbReference type="Pfam" id="PF13657">
    <property type="entry name" value="Couple_hipA"/>
    <property type="match status" value="1"/>
</dbReference>
<dbReference type="PANTHER" id="PTHR37419">
    <property type="entry name" value="SERINE/THREONINE-PROTEIN KINASE TOXIN HIPA"/>
    <property type="match status" value="1"/>
</dbReference>
<dbReference type="Proteomes" id="UP000183656">
    <property type="component" value="Unassembled WGS sequence"/>
</dbReference>
<dbReference type="EMBL" id="FPBX01000003">
    <property type="protein sequence ID" value="SFU40368.1"/>
    <property type="molecule type" value="Genomic_DNA"/>
</dbReference>
<keyword evidence="3" id="KW-0418">Kinase</keyword>
<name>A0A1I7FW06_9BURK</name>
<evidence type="ECO:0000313" key="6">
    <source>
        <dbReference type="EMBL" id="SFU40368.1"/>
    </source>
</evidence>
<dbReference type="NCBIfam" id="TIGR03071">
    <property type="entry name" value="couple_hipA"/>
    <property type="match status" value="1"/>
</dbReference>
<keyword evidence="2" id="KW-0808">Transferase</keyword>
<proteinExistence type="inferred from homology"/>
<sequence length="259" mass="27517">MTGELIGHLREDDGGVMAFGYSRLWLARTDAIPLAPNLPLDEQWHAGEFVAAYFDNLLPEGGVRDFAARALHVSPGNVFALLERFGGDTAGALALLPQGQLPSPKPRYLPMTHEAVHKCFASSRGIPINLAGGEARIALAGAQDKMAVFIAPTGAMAIPLGDAPSSHIVKPSMDHRAHLPQTAINEALVMGLAAAIGLDVAPVRYAPELDAAVIARYDRQWVAICNACTRTTCAKPWVLSLGGSTNPREGRRCPCVALQ</sequence>
<dbReference type="GO" id="GO:0004674">
    <property type="term" value="F:protein serine/threonine kinase activity"/>
    <property type="evidence" value="ECO:0007669"/>
    <property type="project" value="TreeGrafter"/>
</dbReference>
<dbReference type="Pfam" id="PF07804">
    <property type="entry name" value="HipA_C"/>
    <property type="match status" value="1"/>
</dbReference>